<comment type="subcellular location">
    <subcellularLocation>
        <location evidence="4">Cytoplasm</location>
    </subcellularLocation>
</comment>
<dbReference type="InterPro" id="IPR012784">
    <property type="entry name" value="DksA_RNA_pol-bd"/>
</dbReference>
<evidence type="ECO:0000313" key="9">
    <source>
        <dbReference type="EMBL" id="ADE38329.1"/>
    </source>
</evidence>
<dbReference type="GO" id="GO:0010468">
    <property type="term" value="P:regulation of gene expression"/>
    <property type="evidence" value="ECO:0007669"/>
    <property type="project" value="UniProtKB-UniRule"/>
</dbReference>
<dbReference type="Proteomes" id="UP000007460">
    <property type="component" value="Chromosome"/>
</dbReference>
<feature type="zinc finger region" description="dksA C4-type" evidence="5">
    <location>
        <begin position="115"/>
        <end position="139"/>
    </location>
</feature>
<comment type="caution">
    <text evidence="4">Lacks conserved residue(s) required for the propagation of feature annotation.</text>
</comment>
<reference evidence="9 10" key="1">
    <citation type="journal article" date="2010" name="J. Bacteriol.">
        <title>Complete genome sequence of "Candidatus Puniceispirillum marinum" IMCC1322, a representative of the SAR116 clade in the Alphaproteobacteria.</title>
        <authorList>
            <person name="Oh H.M."/>
            <person name="Kwon K.K."/>
            <person name="Kang I."/>
            <person name="Kang S.G."/>
            <person name="Lee J.H."/>
            <person name="Kim S.J."/>
            <person name="Cho J.C."/>
        </authorList>
    </citation>
    <scope>NUCLEOTIDE SEQUENCE [LARGE SCALE GENOMIC DNA]</scope>
    <source>
        <strain evidence="9 10">IMCC1322</strain>
    </source>
</reference>
<dbReference type="RefSeq" id="WP_013044959.1">
    <property type="nucleotide sequence ID" value="NC_014010.1"/>
</dbReference>
<keyword evidence="2 4" id="KW-0863">Zinc-finger</keyword>
<dbReference type="EMBL" id="CP001751">
    <property type="protein sequence ID" value="ADE38329.1"/>
    <property type="molecule type" value="Genomic_DNA"/>
</dbReference>
<accession>D5BNR2</accession>
<dbReference type="SUPFAM" id="SSF109635">
    <property type="entry name" value="DnaK suppressor protein DksA, alpha-hairpin domain"/>
    <property type="match status" value="1"/>
</dbReference>
<organism evidence="9 10">
    <name type="scientific">Puniceispirillum marinum (strain IMCC1322)</name>
    <dbReference type="NCBI Taxonomy" id="488538"/>
    <lineage>
        <taxon>Bacteria</taxon>
        <taxon>Pseudomonadati</taxon>
        <taxon>Pseudomonadota</taxon>
        <taxon>Alphaproteobacteria</taxon>
        <taxon>Candidatus Puniceispirillales</taxon>
        <taxon>Candidatus Puniceispirillaceae</taxon>
        <taxon>Candidatus Puniceispirillum</taxon>
    </lineage>
</organism>
<evidence type="ECO:0000313" key="10">
    <source>
        <dbReference type="Proteomes" id="UP000007460"/>
    </source>
</evidence>
<dbReference type="HAMAP" id="MF_00926">
    <property type="entry name" value="DksA"/>
    <property type="match status" value="1"/>
</dbReference>
<dbReference type="GO" id="GO:0016853">
    <property type="term" value="F:isomerase activity"/>
    <property type="evidence" value="ECO:0007669"/>
    <property type="project" value="UniProtKB-KW"/>
</dbReference>
<feature type="domain" description="DnaK suppressor protein DksA N-terminal" evidence="8">
    <location>
        <begin position="37"/>
        <end position="107"/>
    </location>
</feature>
<keyword evidence="9" id="KW-0413">Isomerase</keyword>
<dbReference type="Pfam" id="PF01258">
    <property type="entry name" value="zf-dskA_traR"/>
    <property type="match status" value="1"/>
</dbReference>
<keyword evidence="1 4" id="KW-0479">Metal-binding</keyword>
<dbReference type="KEGG" id="apb:SAR116_0086"/>
<dbReference type="GO" id="GO:0008270">
    <property type="term" value="F:zinc ion binding"/>
    <property type="evidence" value="ECO:0007669"/>
    <property type="project" value="UniProtKB-UniRule"/>
</dbReference>
<feature type="domain" description="Zinc finger DksA/TraR C4-type" evidence="7">
    <location>
        <begin position="110"/>
        <end position="145"/>
    </location>
</feature>
<dbReference type="PROSITE" id="PS51128">
    <property type="entry name" value="ZF_DKSA_2"/>
    <property type="match status" value="1"/>
</dbReference>
<dbReference type="STRING" id="488538.SAR116_0086"/>
<dbReference type="OrthoDB" id="9803742at2"/>
<dbReference type="eggNOG" id="COG1734">
    <property type="taxonomic scope" value="Bacteria"/>
</dbReference>
<dbReference type="Gene3D" id="1.20.120.910">
    <property type="entry name" value="DksA, coiled-coil domain"/>
    <property type="match status" value="1"/>
</dbReference>
<dbReference type="InterPro" id="IPR037187">
    <property type="entry name" value="DnaK_N"/>
</dbReference>
<name>D5BNR2_PUNMI</name>
<evidence type="ECO:0000256" key="3">
    <source>
        <dbReference type="ARBA" id="ARBA00022833"/>
    </source>
</evidence>
<keyword evidence="4" id="KW-0963">Cytoplasm</keyword>
<evidence type="ECO:0000256" key="6">
    <source>
        <dbReference type="SAM" id="MobiDB-lite"/>
    </source>
</evidence>
<comment type="similarity">
    <text evidence="4">Belongs to the DksA family.</text>
</comment>
<keyword evidence="10" id="KW-1185">Reference proteome</keyword>
<comment type="function">
    <text evidence="4">Transcription factor that acts by binding directly to the RNA polymerase (RNAP). Required for negative regulation of rRNA expression and positive regulation of several amino acid biosynthesis promoters.</text>
</comment>
<dbReference type="GO" id="GO:0005737">
    <property type="term" value="C:cytoplasm"/>
    <property type="evidence" value="ECO:0007669"/>
    <property type="project" value="UniProtKB-SubCell"/>
</dbReference>
<dbReference type="PANTHER" id="PTHR33823:SF2">
    <property type="entry name" value="RNA POLYMERASE-BINDING TRANSCRIPTION FACTOR DKSA"/>
    <property type="match status" value="1"/>
</dbReference>
<feature type="region of interest" description="Disordered" evidence="6">
    <location>
        <begin position="1"/>
        <end position="28"/>
    </location>
</feature>
<keyword evidence="3 4" id="KW-0862">Zinc</keyword>
<dbReference type="AlphaFoldDB" id="D5BNR2"/>
<dbReference type="SUPFAM" id="SSF57716">
    <property type="entry name" value="Glucocorticoid receptor-like (DNA-binding domain)"/>
    <property type="match status" value="1"/>
</dbReference>
<dbReference type="InterPro" id="IPR048489">
    <property type="entry name" value="DksA_N"/>
</dbReference>
<sequence>MTSITSKTKTTSESASLGLLPEGYRPSDSEEFMNPMQLLYFRKKLEDWRAELIDEAGATISGLSQENLHQPDQMDRAQIESNAALDLRTRDRERKLLQKIEAALRRIDDGSYGYCVETDEPINLRRLEARPIASLSLHAQERHERMERVHRDD</sequence>
<proteinExistence type="inferred from homology"/>
<gene>
    <name evidence="4" type="primary">dksA</name>
    <name evidence="9" type="ordered locus">SAR116_0086</name>
</gene>
<evidence type="ECO:0000256" key="5">
    <source>
        <dbReference type="PROSITE-ProRule" id="PRU00510"/>
    </source>
</evidence>
<dbReference type="NCBIfam" id="TIGR02420">
    <property type="entry name" value="dksA"/>
    <property type="match status" value="1"/>
</dbReference>
<evidence type="ECO:0000259" key="7">
    <source>
        <dbReference type="Pfam" id="PF01258"/>
    </source>
</evidence>
<dbReference type="Pfam" id="PF21157">
    <property type="entry name" value="DksA_N"/>
    <property type="match status" value="1"/>
</dbReference>
<protein>
    <recommendedName>
        <fullName evidence="4">RNA polymerase-binding transcription factor DksA</fullName>
    </recommendedName>
</protein>
<evidence type="ECO:0000256" key="2">
    <source>
        <dbReference type="ARBA" id="ARBA00022771"/>
    </source>
</evidence>
<evidence type="ECO:0000256" key="1">
    <source>
        <dbReference type="ARBA" id="ARBA00022723"/>
    </source>
</evidence>
<feature type="compositionally biased region" description="Low complexity" evidence="6">
    <location>
        <begin position="1"/>
        <end position="16"/>
    </location>
</feature>
<evidence type="ECO:0000256" key="4">
    <source>
        <dbReference type="HAMAP-Rule" id="MF_00926"/>
    </source>
</evidence>
<evidence type="ECO:0000259" key="8">
    <source>
        <dbReference type="Pfam" id="PF21157"/>
    </source>
</evidence>
<comment type="subunit">
    <text evidence="4">Interacts directly with the RNA polymerase.</text>
</comment>
<dbReference type="InterPro" id="IPR000962">
    <property type="entry name" value="Znf_DskA_TraR"/>
</dbReference>
<dbReference type="HOGENOM" id="CLU_043144_2_2_5"/>
<dbReference type="PANTHER" id="PTHR33823">
    <property type="entry name" value="RNA POLYMERASE-BINDING TRANSCRIPTION FACTOR DKSA-RELATED"/>
    <property type="match status" value="1"/>
</dbReference>